<name>A0ABQ7XQT6_BRANA</name>
<keyword evidence="3" id="KW-0732">Signal</keyword>
<evidence type="ECO:0000256" key="2">
    <source>
        <dbReference type="SAM" id="Phobius"/>
    </source>
</evidence>
<keyword evidence="5" id="KW-1185">Reference proteome</keyword>
<feature type="transmembrane region" description="Helical" evidence="2">
    <location>
        <begin position="315"/>
        <end position="339"/>
    </location>
</feature>
<feature type="signal peptide" evidence="3">
    <location>
        <begin position="1"/>
        <end position="37"/>
    </location>
</feature>
<sequence length="404" mass="44310">AKHFQFHHNTKMIKIMKLFALTMVVTLLLLASGLAQARTEPIQTDSNPIHIPPSFPTEPFPPPKPNQDEKISVEQFPIPIPKNCPPGFPGCPPAKMTISTLLSISAFTLSPSSTKTDLLTPIPTRPFSSSISPGGLNQNKSKLQSRREFTTRCSSPDGFLREEEENEIIQLPPSIGLKFAICVVFWTTFSLLWFARSGDAKAAADSIKSSTFGLRIAAALRRFGWRDEAVVFALATLPVIELSCAIPVGYWMQLKPTVLTFFSVLGNMVPVPFIILYLKKLASFLAGKSKTASKLLEILFKRAKEKAGPVEEFQWLGLMLFVAVPFPGTGAWTGAIIASILDMPFWSAVSSNFCGVVLAGLLVNLLVNLGLREAIVAGGALFFVSTFMWSVMRRIRKSVRPTLP</sequence>
<keyword evidence="2" id="KW-0472">Membrane</keyword>
<dbReference type="InterPro" id="IPR009577">
    <property type="entry name" value="Sm_multidrug_ex"/>
</dbReference>
<feature type="transmembrane region" description="Helical" evidence="2">
    <location>
        <begin position="345"/>
        <end position="367"/>
    </location>
</feature>
<dbReference type="EMBL" id="JAGKQM010000019">
    <property type="protein sequence ID" value="KAH0858292.1"/>
    <property type="molecule type" value="Genomic_DNA"/>
</dbReference>
<keyword evidence="2" id="KW-1133">Transmembrane helix</keyword>
<evidence type="ECO:0000256" key="3">
    <source>
        <dbReference type="SAM" id="SignalP"/>
    </source>
</evidence>
<gene>
    <name evidence="4" type="ORF">HID58_086553</name>
</gene>
<feature type="region of interest" description="Disordered" evidence="1">
    <location>
        <begin position="42"/>
        <end position="68"/>
    </location>
</feature>
<organism evidence="4 5">
    <name type="scientific">Brassica napus</name>
    <name type="common">Rape</name>
    <dbReference type="NCBI Taxonomy" id="3708"/>
    <lineage>
        <taxon>Eukaryota</taxon>
        <taxon>Viridiplantae</taxon>
        <taxon>Streptophyta</taxon>
        <taxon>Embryophyta</taxon>
        <taxon>Tracheophyta</taxon>
        <taxon>Spermatophyta</taxon>
        <taxon>Magnoliopsida</taxon>
        <taxon>eudicotyledons</taxon>
        <taxon>Gunneridae</taxon>
        <taxon>Pentapetalae</taxon>
        <taxon>rosids</taxon>
        <taxon>malvids</taxon>
        <taxon>Brassicales</taxon>
        <taxon>Brassicaceae</taxon>
        <taxon>Brassiceae</taxon>
        <taxon>Brassica</taxon>
    </lineage>
</organism>
<dbReference type="PANTHER" id="PTHR36007">
    <property type="entry name" value="TRANSPORT PROTEIN-RELATED"/>
    <property type="match status" value="1"/>
</dbReference>
<feature type="transmembrane region" description="Helical" evidence="2">
    <location>
        <begin position="258"/>
        <end position="278"/>
    </location>
</feature>
<comment type="caution">
    <text evidence="4">The sequence shown here is derived from an EMBL/GenBank/DDBJ whole genome shotgun (WGS) entry which is preliminary data.</text>
</comment>
<feature type="chain" id="PRO_5047131512" description="Small multi-drug export protein" evidence="3">
    <location>
        <begin position="38"/>
        <end position="404"/>
    </location>
</feature>
<feature type="compositionally biased region" description="Pro residues" evidence="1">
    <location>
        <begin position="50"/>
        <end position="65"/>
    </location>
</feature>
<reference evidence="4 5" key="1">
    <citation type="submission" date="2021-05" db="EMBL/GenBank/DDBJ databases">
        <title>Genome Assembly of Synthetic Allotetraploid Brassica napus Reveals Homoeologous Exchanges between Subgenomes.</title>
        <authorList>
            <person name="Davis J.T."/>
        </authorList>
    </citation>
    <scope>NUCLEOTIDE SEQUENCE [LARGE SCALE GENOMIC DNA]</scope>
    <source>
        <strain evidence="5">cv. Da-Ae</strain>
        <tissue evidence="4">Seedling</tissue>
    </source>
</reference>
<feature type="transmembrane region" description="Helical" evidence="2">
    <location>
        <begin position="229"/>
        <end position="252"/>
    </location>
</feature>
<evidence type="ECO:0000313" key="5">
    <source>
        <dbReference type="Proteomes" id="UP000824890"/>
    </source>
</evidence>
<dbReference type="Proteomes" id="UP000824890">
    <property type="component" value="Unassembled WGS sequence"/>
</dbReference>
<dbReference type="PANTHER" id="PTHR36007:SF2">
    <property type="entry name" value="TRANSPORT PROTEIN-RELATED"/>
    <property type="match status" value="1"/>
</dbReference>
<evidence type="ECO:0008006" key="6">
    <source>
        <dbReference type="Google" id="ProtNLM"/>
    </source>
</evidence>
<feature type="transmembrane region" description="Helical" evidence="2">
    <location>
        <begin position="374"/>
        <end position="392"/>
    </location>
</feature>
<proteinExistence type="predicted"/>
<evidence type="ECO:0000313" key="4">
    <source>
        <dbReference type="EMBL" id="KAH0858292.1"/>
    </source>
</evidence>
<protein>
    <recommendedName>
        <fullName evidence="6">Small multi-drug export protein</fullName>
    </recommendedName>
</protein>
<keyword evidence="2" id="KW-0812">Transmembrane</keyword>
<accession>A0ABQ7XQT6</accession>
<evidence type="ECO:0000256" key="1">
    <source>
        <dbReference type="SAM" id="MobiDB-lite"/>
    </source>
</evidence>
<feature type="non-terminal residue" evidence="4">
    <location>
        <position position="1"/>
    </location>
</feature>
<dbReference type="Pfam" id="PF06695">
    <property type="entry name" value="Sm_multidrug_ex"/>
    <property type="match status" value="1"/>
</dbReference>
<feature type="transmembrane region" description="Helical" evidence="2">
    <location>
        <begin position="175"/>
        <end position="195"/>
    </location>
</feature>